<accession>A0A9N7Z9A3</accession>
<keyword evidence="3" id="KW-1185">Reference proteome</keyword>
<name>A0A9N7Z9A3_PLEPL</name>
<organism evidence="2 3">
    <name type="scientific">Pleuronectes platessa</name>
    <name type="common">European plaice</name>
    <dbReference type="NCBI Taxonomy" id="8262"/>
    <lineage>
        <taxon>Eukaryota</taxon>
        <taxon>Metazoa</taxon>
        <taxon>Chordata</taxon>
        <taxon>Craniata</taxon>
        <taxon>Vertebrata</taxon>
        <taxon>Euteleostomi</taxon>
        <taxon>Actinopterygii</taxon>
        <taxon>Neopterygii</taxon>
        <taxon>Teleostei</taxon>
        <taxon>Neoteleostei</taxon>
        <taxon>Acanthomorphata</taxon>
        <taxon>Carangaria</taxon>
        <taxon>Pleuronectiformes</taxon>
        <taxon>Pleuronectoidei</taxon>
        <taxon>Pleuronectidae</taxon>
        <taxon>Pleuronectes</taxon>
    </lineage>
</organism>
<gene>
    <name evidence="2" type="ORF">PLEPLA_LOCUS47885</name>
</gene>
<dbReference type="AlphaFoldDB" id="A0A9N7Z9A3"/>
<feature type="region of interest" description="Disordered" evidence="1">
    <location>
        <begin position="65"/>
        <end position="113"/>
    </location>
</feature>
<sequence length="113" mass="12131">MGVKGLVVYSSGPRGRGQGGSPFYPLTTAEESNLFGRHRGRLKFSACSGAVPCPTMAGFIRAVSQAPVTGQRHRAPSGPNQRRGPQERAIKQPYKTRLSPCIVEPHAHPPLIT</sequence>
<comment type="caution">
    <text evidence="2">The sequence shown here is derived from an EMBL/GenBank/DDBJ whole genome shotgun (WGS) entry which is preliminary data.</text>
</comment>
<proteinExistence type="predicted"/>
<evidence type="ECO:0000313" key="3">
    <source>
        <dbReference type="Proteomes" id="UP001153269"/>
    </source>
</evidence>
<evidence type="ECO:0000256" key="1">
    <source>
        <dbReference type="SAM" id="MobiDB-lite"/>
    </source>
</evidence>
<evidence type="ECO:0000313" key="2">
    <source>
        <dbReference type="EMBL" id="CAB1460048.1"/>
    </source>
</evidence>
<reference evidence="2" key="1">
    <citation type="submission" date="2020-03" db="EMBL/GenBank/DDBJ databases">
        <authorList>
            <person name="Weist P."/>
        </authorList>
    </citation>
    <scope>NUCLEOTIDE SEQUENCE</scope>
</reference>
<dbReference type="Proteomes" id="UP001153269">
    <property type="component" value="Unassembled WGS sequence"/>
</dbReference>
<protein>
    <submittedName>
        <fullName evidence="2">Uncharacterized protein</fullName>
    </submittedName>
</protein>
<dbReference type="EMBL" id="CADEAL010004458">
    <property type="protein sequence ID" value="CAB1460048.1"/>
    <property type="molecule type" value="Genomic_DNA"/>
</dbReference>